<proteinExistence type="predicted"/>
<accession>A0A409XWF1</accession>
<keyword evidence="2" id="KW-1185">Reference proteome</keyword>
<organism evidence="1 2">
    <name type="scientific">Psilocybe cyanescens</name>
    <dbReference type="NCBI Taxonomy" id="93625"/>
    <lineage>
        <taxon>Eukaryota</taxon>
        <taxon>Fungi</taxon>
        <taxon>Dikarya</taxon>
        <taxon>Basidiomycota</taxon>
        <taxon>Agaricomycotina</taxon>
        <taxon>Agaricomycetes</taxon>
        <taxon>Agaricomycetidae</taxon>
        <taxon>Agaricales</taxon>
        <taxon>Agaricineae</taxon>
        <taxon>Strophariaceae</taxon>
        <taxon>Psilocybe</taxon>
    </lineage>
</organism>
<dbReference type="EMBL" id="NHYD01000119">
    <property type="protein sequence ID" value="PPQ95080.1"/>
    <property type="molecule type" value="Genomic_DNA"/>
</dbReference>
<evidence type="ECO:0008006" key="3">
    <source>
        <dbReference type="Google" id="ProtNLM"/>
    </source>
</evidence>
<gene>
    <name evidence="1" type="ORF">CVT25_002603</name>
</gene>
<dbReference type="AlphaFoldDB" id="A0A409XWF1"/>
<evidence type="ECO:0000313" key="2">
    <source>
        <dbReference type="Proteomes" id="UP000283269"/>
    </source>
</evidence>
<protein>
    <recommendedName>
        <fullName evidence="3">F-box domain-containing protein</fullName>
    </recommendedName>
</protein>
<sequence length="373" mass="42947">MSKLPEERKQPQSTSTDIVQIPSLPNEMLNEIVGWTAITPGEGTTFKNLCLTSPTLRAIAQPMLLEKYSLGTSAVPQGDRLRQLEALVDKNCHPASKFARTLVIDYSGFFEEELCTVSPPLDVERLNTLSRALESFRRVKKVILCVEWLDRPNHYSNTPEMESRFVAFRHILRHLISKSTQLLRLNVNGRVSKRYGGTCYDKINENLLRSIPANIEHLGLIGIKTAPEKIASLFHEHRKLASLTLHHNLRFQDRYVEPSHLWNFLTEEQIKLPVIDTDTRVDKEFISYLDSYEGLESLTLMLRRLDLHMPEQGRPNVPWENLCQPYQFLTVLVKRHAHSLVRLGLRAQLGRGEWVWPPVPLHRELLCSLPKLE</sequence>
<dbReference type="InParanoid" id="A0A409XWF1"/>
<reference evidence="1 2" key="1">
    <citation type="journal article" date="2018" name="Evol. Lett.">
        <title>Horizontal gene cluster transfer increased hallucinogenic mushroom diversity.</title>
        <authorList>
            <person name="Reynolds H.T."/>
            <person name="Vijayakumar V."/>
            <person name="Gluck-Thaler E."/>
            <person name="Korotkin H.B."/>
            <person name="Matheny P.B."/>
            <person name="Slot J.C."/>
        </authorList>
    </citation>
    <scope>NUCLEOTIDE SEQUENCE [LARGE SCALE GENOMIC DNA]</scope>
    <source>
        <strain evidence="1 2">2631</strain>
    </source>
</reference>
<comment type="caution">
    <text evidence="1">The sequence shown here is derived from an EMBL/GenBank/DDBJ whole genome shotgun (WGS) entry which is preliminary data.</text>
</comment>
<name>A0A409XWF1_PSICY</name>
<evidence type="ECO:0000313" key="1">
    <source>
        <dbReference type="EMBL" id="PPQ95080.1"/>
    </source>
</evidence>
<dbReference type="Proteomes" id="UP000283269">
    <property type="component" value="Unassembled WGS sequence"/>
</dbReference>